<keyword evidence="10" id="KW-1185">Reference proteome</keyword>
<reference evidence="10" key="1">
    <citation type="submission" date="2017-02" db="EMBL/GenBank/DDBJ databases">
        <authorList>
            <person name="Varghese N."/>
            <person name="Submissions S."/>
        </authorList>
    </citation>
    <scope>NUCLEOTIDE SEQUENCE [LARGE SCALE GENOMIC DNA]</scope>
    <source>
        <strain evidence="10">DSM 22270</strain>
    </source>
</reference>
<evidence type="ECO:0000256" key="2">
    <source>
        <dbReference type="ARBA" id="ARBA00022908"/>
    </source>
</evidence>
<dbReference type="InterPro" id="IPR036162">
    <property type="entry name" value="Resolvase-like_N_sf"/>
</dbReference>
<feature type="active site" description="O-(5'-phospho-DNA)-serine intermediate" evidence="6 7">
    <location>
        <position position="10"/>
    </location>
</feature>
<organism evidence="9 10">
    <name type="scientific">Dyadobacter psychrophilus</name>
    <dbReference type="NCBI Taxonomy" id="651661"/>
    <lineage>
        <taxon>Bacteria</taxon>
        <taxon>Pseudomonadati</taxon>
        <taxon>Bacteroidota</taxon>
        <taxon>Cytophagia</taxon>
        <taxon>Cytophagales</taxon>
        <taxon>Spirosomataceae</taxon>
        <taxon>Dyadobacter</taxon>
    </lineage>
</organism>
<dbReference type="InterPro" id="IPR050639">
    <property type="entry name" value="SSR_resolvase"/>
</dbReference>
<proteinExistence type="inferred from homology"/>
<evidence type="ECO:0000313" key="10">
    <source>
        <dbReference type="Proteomes" id="UP000190897"/>
    </source>
</evidence>
<dbReference type="CDD" id="cd03768">
    <property type="entry name" value="SR_ResInv"/>
    <property type="match status" value="1"/>
</dbReference>
<keyword evidence="2" id="KW-0229">DNA integration</keyword>
<evidence type="ECO:0000259" key="8">
    <source>
        <dbReference type="PROSITE" id="PS51736"/>
    </source>
</evidence>
<dbReference type="EMBL" id="FUZA01000021">
    <property type="protein sequence ID" value="SKC20840.1"/>
    <property type="molecule type" value="Genomic_DNA"/>
</dbReference>
<protein>
    <submittedName>
        <fullName evidence="9">Site-specific DNA recombinase</fullName>
    </submittedName>
</protein>
<dbReference type="Proteomes" id="UP000190897">
    <property type="component" value="Unassembled WGS sequence"/>
</dbReference>
<dbReference type="FunFam" id="3.40.50.1390:FF:000001">
    <property type="entry name" value="DNA recombinase"/>
    <property type="match status" value="1"/>
</dbReference>
<dbReference type="InterPro" id="IPR006119">
    <property type="entry name" value="Resolv_N"/>
</dbReference>
<accession>A0A1T5HJV1</accession>
<dbReference type="PROSITE" id="PS51736">
    <property type="entry name" value="RECOMBINASES_3"/>
    <property type="match status" value="1"/>
</dbReference>
<keyword evidence="4" id="KW-0238">DNA-binding</keyword>
<dbReference type="GO" id="GO:0003677">
    <property type="term" value="F:DNA binding"/>
    <property type="evidence" value="ECO:0007669"/>
    <property type="project" value="UniProtKB-KW"/>
</dbReference>
<dbReference type="STRING" id="651661.SAMN05660293_05731"/>
<dbReference type="PANTHER" id="PTHR30461">
    <property type="entry name" value="DNA-INVERTASE FROM LAMBDOID PROPHAGE"/>
    <property type="match status" value="1"/>
</dbReference>
<dbReference type="PROSITE" id="PS00397">
    <property type="entry name" value="RECOMBINASES_1"/>
    <property type="match status" value="1"/>
</dbReference>
<evidence type="ECO:0000256" key="6">
    <source>
        <dbReference type="PIRSR" id="PIRSR606118-50"/>
    </source>
</evidence>
<evidence type="ECO:0000313" key="9">
    <source>
        <dbReference type="EMBL" id="SKC20840.1"/>
    </source>
</evidence>
<dbReference type="SMART" id="SM00857">
    <property type="entry name" value="Resolvase"/>
    <property type="match status" value="1"/>
</dbReference>
<dbReference type="PANTHER" id="PTHR30461:SF2">
    <property type="entry name" value="SERINE RECOMBINASE PINE-RELATED"/>
    <property type="match status" value="1"/>
</dbReference>
<comment type="similarity">
    <text evidence="1">Belongs to the site-specific recombinase resolvase family.</text>
</comment>
<dbReference type="GO" id="GO:0015074">
    <property type="term" value="P:DNA integration"/>
    <property type="evidence" value="ECO:0007669"/>
    <property type="project" value="UniProtKB-KW"/>
</dbReference>
<feature type="domain" description="Resolvase/invertase-type recombinase catalytic" evidence="8">
    <location>
        <begin position="2"/>
        <end position="135"/>
    </location>
</feature>
<evidence type="ECO:0000256" key="5">
    <source>
        <dbReference type="ARBA" id="ARBA00023172"/>
    </source>
</evidence>
<keyword evidence="3" id="KW-0230">DNA invertase</keyword>
<name>A0A1T5HJV1_9BACT</name>
<dbReference type="RefSeq" id="WP_304488616.1">
    <property type="nucleotide sequence ID" value="NZ_FUZA01000021.1"/>
</dbReference>
<gene>
    <name evidence="9" type="ORF">SAMN05660293_05731</name>
</gene>
<evidence type="ECO:0000256" key="3">
    <source>
        <dbReference type="ARBA" id="ARBA00023100"/>
    </source>
</evidence>
<evidence type="ECO:0000256" key="7">
    <source>
        <dbReference type="PROSITE-ProRule" id="PRU10137"/>
    </source>
</evidence>
<evidence type="ECO:0000256" key="1">
    <source>
        <dbReference type="ARBA" id="ARBA00009913"/>
    </source>
</evidence>
<dbReference type="GO" id="GO:0000150">
    <property type="term" value="F:DNA strand exchange activity"/>
    <property type="evidence" value="ECO:0007669"/>
    <property type="project" value="UniProtKB-KW"/>
</dbReference>
<sequence>MIKLGYARVSTQEQNLDLQLDALKKEGCKQVFTDKVSGVKATKPNFEKLMEYARPGDTIVIWKLDRLGRSTIKLIELIEELKNKGVNLKSLSESIDTSTATGNLFFQFMCVLAEHERNIIRERTKAGLESARARGRSGGRPEGLSERYRKIAPEVKEIYEKNNRSTDEIREMFKIKSQPTLYKILKYAGVDIKGFLKKRV</sequence>
<dbReference type="Pfam" id="PF00239">
    <property type="entry name" value="Resolvase"/>
    <property type="match status" value="1"/>
</dbReference>
<dbReference type="InterPro" id="IPR006118">
    <property type="entry name" value="Recombinase_CS"/>
</dbReference>
<dbReference type="Gene3D" id="3.40.50.1390">
    <property type="entry name" value="Resolvase, N-terminal catalytic domain"/>
    <property type="match status" value="1"/>
</dbReference>
<dbReference type="PROSITE" id="PS00398">
    <property type="entry name" value="RECOMBINASES_2"/>
    <property type="match status" value="1"/>
</dbReference>
<dbReference type="SUPFAM" id="SSF53041">
    <property type="entry name" value="Resolvase-like"/>
    <property type="match status" value="1"/>
</dbReference>
<dbReference type="AlphaFoldDB" id="A0A1T5HJV1"/>
<evidence type="ECO:0000256" key="4">
    <source>
        <dbReference type="ARBA" id="ARBA00023125"/>
    </source>
</evidence>
<keyword evidence="5" id="KW-0233">DNA recombination</keyword>